<accession>A0A837NIN6</accession>
<organism evidence="1 2">
    <name type="scientific">Idiomarina zobellii</name>
    <dbReference type="NCBI Taxonomy" id="86103"/>
    <lineage>
        <taxon>Bacteria</taxon>
        <taxon>Pseudomonadati</taxon>
        <taxon>Pseudomonadota</taxon>
        <taxon>Gammaproteobacteria</taxon>
        <taxon>Alteromonadales</taxon>
        <taxon>Idiomarinaceae</taxon>
        <taxon>Idiomarina</taxon>
    </lineage>
</organism>
<proteinExistence type="predicted"/>
<dbReference type="EMBL" id="LHSG01000003">
    <property type="protein sequence ID" value="KPD24315.1"/>
    <property type="molecule type" value="Genomic_DNA"/>
</dbReference>
<evidence type="ECO:0000313" key="2">
    <source>
        <dbReference type="Proteomes" id="UP000053030"/>
    </source>
</evidence>
<evidence type="ECO:0000313" key="1">
    <source>
        <dbReference type="EMBL" id="KPD24315.1"/>
    </source>
</evidence>
<keyword evidence="2" id="KW-1185">Reference proteome</keyword>
<reference evidence="1 2" key="1">
    <citation type="submission" date="2015-08" db="EMBL/GenBank/DDBJ databases">
        <title>Genome sequencing and assembly of the deep-sea bacterium Idiomarina zobellii.</title>
        <authorList>
            <person name="Mithoefer S.D."/>
            <person name="Rheaume B.A."/>
            <person name="MacLea K.S."/>
        </authorList>
    </citation>
    <scope>NUCLEOTIDE SEQUENCE [LARGE SCALE GENOMIC DNA]</scope>
    <source>
        <strain evidence="1 2">KMM 231</strain>
    </source>
</reference>
<protein>
    <submittedName>
        <fullName evidence="1">Uncharacterized protein</fullName>
    </submittedName>
</protein>
<gene>
    <name evidence="1" type="ORF">AFK76_04810</name>
</gene>
<dbReference type="OrthoDB" id="6402552at2"/>
<dbReference type="AlphaFoldDB" id="A0A837NIN6"/>
<comment type="caution">
    <text evidence="1">The sequence shown here is derived from an EMBL/GenBank/DDBJ whole genome shotgun (WGS) entry which is preliminary data.</text>
</comment>
<name>A0A837NIN6_9GAMM</name>
<sequence>MIEEPDWSTHAITSAISPRFLELYASIMMQQAVIEYELQICIALLLKLDYERVQILTAELSYRQLVALVSSSMLKFNDSSSERFKEFRYALAKLDEFEKLRNDLAHSIWMHSPDGIGKSGAKRMKTTSKRKAGLKVLEEEYSEEELEKQWKRGNFFIRELRKRVEATVS</sequence>
<dbReference type="RefSeq" id="WP_053953159.1">
    <property type="nucleotide sequence ID" value="NZ_FNCB01000003.1"/>
</dbReference>
<dbReference type="Proteomes" id="UP000053030">
    <property type="component" value="Unassembled WGS sequence"/>
</dbReference>